<comment type="caution">
    <text evidence="10">The sequence shown here is derived from an EMBL/GenBank/DDBJ whole genome shotgun (WGS) entry which is preliminary data.</text>
</comment>
<gene>
    <name evidence="10" type="ORF">NCGR_LOCUS53327</name>
</gene>
<evidence type="ECO:0000256" key="4">
    <source>
        <dbReference type="ARBA" id="ARBA00022989"/>
    </source>
</evidence>
<comment type="cofactor">
    <cofactor evidence="7">
        <name>heme</name>
        <dbReference type="ChEBI" id="CHEBI:30413"/>
    </cofactor>
</comment>
<dbReference type="PANTHER" id="PTHR47956:SF84">
    <property type="entry name" value="OS06G0497350 PROTEIN"/>
    <property type="match status" value="1"/>
</dbReference>
<dbReference type="InterPro" id="IPR036396">
    <property type="entry name" value="Cyt_P450_sf"/>
</dbReference>
<dbReference type="InterPro" id="IPR002401">
    <property type="entry name" value="Cyt_P450_E_grp-I"/>
</dbReference>
<dbReference type="CDD" id="cd11072">
    <property type="entry name" value="CYP71-like"/>
    <property type="match status" value="1"/>
</dbReference>
<dbReference type="GO" id="GO:0016020">
    <property type="term" value="C:membrane"/>
    <property type="evidence" value="ECO:0007669"/>
    <property type="project" value="UniProtKB-SubCell"/>
</dbReference>
<keyword evidence="7 8" id="KW-0408">Iron</keyword>
<dbReference type="AlphaFoldDB" id="A0A811RJ19"/>
<dbReference type="PANTHER" id="PTHR47956">
    <property type="entry name" value="CYTOCHROME P450 71B11-RELATED"/>
    <property type="match status" value="1"/>
</dbReference>
<keyword evidence="3" id="KW-0812">Transmembrane</keyword>
<keyword evidence="9" id="KW-0732">Signal</keyword>
<dbReference type="PRINTS" id="PR00463">
    <property type="entry name" value="EP450I"/>
</dbReference>
<dbReference type="Pfam" id="PF00067">
    <property type="entry name" value="p450"/>
    <property type="match status" value="1"/>
</dbReference>
<dbReference type="SUPFAM" id="SSF48264">
    <property type="entry name" value="Cytochrome P450"/>
    <property type="match status" value="1"/>
</dbReference>
<evidence type="ECO:0008006" key="12">
    <source>
        <dbReference type="Google" id="ProtNLM"/>
    </source>
</evidence>
<dbReference type="Proteomes" id="UP000604825">
    <property type="component" value="Unassembled WGS sequence"/>
</dbReference>
<dbReference type="Gene3D" id="1.10.630.10">
    <property type="entry name" value="Cytochrome P450"/>
    <property type="match status" value="1"/>
</dbReference>
<keyword evidence="6" id="KW-0472">Membrane</keyword>
<sequence>MDHGVFYCLLALLPHVYFLLKSLWKKAPFGSGSRRGLELPPGPWQLPVIGSMHHLRGSLVHRALRDLSLCHGPLMFLKFGELPVLVASTPEAAKEVMKTHDAIFSTRPLSFGIKTVTKDGPGIVWAPYGDHWRQLRKICAMELLGARRVQSLRPAREEEALRLVRAVASSFSSTAAGAAPPVVDLGRLVAMYVADASLHAILGRRFKVEDRDTFVRYVDEGVRLASGFTPRDLFPSSWLARALSRRAVREVEAYRESLFAFVDGVLGEHLEQRRSTEEEEEEEDLIDVLLRIQKEGNLQFPLTMKIIEAVIFDLIGGGIETATTTLQWAMAELMRNPGIMDKAQAEVRRVFMGETKVTEGRLGELSYLHLVIKETLRLHVPGPLLIPRECTEQCRILGYDVPKGAMVLVNAWAIARSPDCWVEPDTFHPERFVADMRDFKGNDFEFIPFGAGRRICPGMAFGLANVELGLASLLFCFDWSLPEGVIPSEMDMTETMGITARRKADLLLSATPCVKLPS</sequence>
<dbReference type="OrthoDB" id="2789670at2759"/>
<dbReference type="FunFam" id="1.10.630.10:FF:000064">
    <property type="entry name" value="Cytochrome P450 monooxygenase"/>
    <property type="match status" value="1"/>
</dbReference>
<dbReference type="EMBL" id="CAJGYO010000015">
    <property type="protein sequence ID" value="CAD6270031.1"/>
    <property type="molecule type" value="Genomic_DNA"/>
</dbReference>
<dbReference type="GO" id="GO:0020037">
    <property type="term" value="F:heme binding"/>
    <property type="evidence" value="ECO:0007669"/>
    <property type="project" value="InterPro"/>
</dbReference>
<organism evidence="10 11">
    <name type="scientific">Miscanthus lutarioriparius</name>
    <dbReference type="NCBI Taxonomy" id="422564"/>
    <lineage>
        <taxon>Eukaryota</taxon>
        <taxon>Viridiplantae</taxon>
        <taxon>Streptophyta</taxon>
        <taxon>Embryophyta</taxon>
        <taxon>Tracheophyta</taxon>
        <taxon>Spermatophyta</taxon>
        <taxon>Magnoliopsida</taxon>
        <taxon>Liliopsida</taxon>
        <taxon>Poales</taxon>
        <taxon>Poaceae</taxon>
        <taxon>PACMAD clade</taxon>
        <taxon>Panicoideae</taxon>
        <taxon>Andropogonodae</taxon>
        <taxon>Andropogoneae</taxon>
        <taxon>Saccharinae</taxon>
        <taxon>Miscanthus</taxon>
    </lineage>
</organism>
<evidence type="ECO:0000256" key="9">
    <source>
        <dbReference type="SAM" id="SignalP"/>
    </source>
</evidence>
<comment type="subcellular location">
    <subcellularLocation>
        <location evidence="1">Membrane</location>
        <topology evidence="1">Single-pass membrane protein</topology>
    </subcellularLocation>
</comment>
<dbReference type="InterPro" id="IPR017972">
    <property type="entry name" value="Cyt_P450_CS"/>
</dbReference>
<evidence type="ECO:0000256" key="1">
    <source>
        <dbReference type="ARBA" id="ARBA00004167"/>
    </source>
</evidence>
<dbReference type="GO" id="GO:0005506">
    <property type="term" value="F:iron ion binding"/>
    <property type="evidence" value="ECO:0007669"/>
    <property type="project" value="InterPro"/>
</dbReference>
<keyword evidence="7 8" id="KW-0479">Metal-binding</keyword>
<keyword evidence="5 8" id="KW-0560">Oxidoreductase</keyword>
<accession>A0A811RJ19</accession>
<evidence type="ECO:0000313" key="10">
    <source>
        <dbReference type="EMBL" id="CAD6270031.1"/>
    </source>
</evidence>
<feature type="binding site" description="axial binding residue" evidence="7">
    <location>
        <position position="456"/>
    </location>
    <ligand>
        <name>heme</name>
        <dbReference type="ChEBI" id="CHEBI:30413"/>
    </ligand>
    <ligandPart>
        <name>Fe</name>
        <dbReference type="ChEBI" id="CHEBI:18248"/>
    </ligandPart>
</feature>
<evidence type="ECO:0000256" key="7">
    <source>
        <dbReference type="PIRSR" id="PIRSR602401-1"/>
    </source>
</evidence>
<dbReference type="GO" id="GO:0004497">
    <property type="term" value="F:monooxygenase activity"/>
    <property type="evidence" value="ECO:0007669"/>
    <property type="project" value="UniProtKB-KW"/>
</dbReference>
<evidence type="ECO:0000256" key="6">
    <source>
        <dbReference type="ARBA" id="ARBA00023136"/>
    </source>
</evidence>
<comment type="similarity">
    <text evidence="2 8">Belongs to the cytochrome P450 family.</text>
</comment>
<keyword evidence="8" id="KW-0503">Monooxygenase</keyword>
<evidence type="ECO:0000256" key="3">
    <source>
        <dbReference type="ARBA" id="ARBA00022692"/>
    </source>
</evidence>
<evidence type="ECO:0000256" key="8">
    <source>
        <dbReference type="RuleBase" id="RU000461"/>
    </source>
</evidence>
<dbReference type="PRINTS" id="PR00385">
    <property type="entry name" value="P450"/>
</dbReference>
<protein>
    <recommendedName>
        <fullName evidence="12">Cytochrome P450</fullName>
    </recommendedName>
</protein>
<evidence type="ECO:0000256" key="2">
    <source>
        <dbReference type="ARBA" id="ARBA00010617"/>
    </source>
</evidence>
<feature type="signal peptide" evidence="9">
    <location>
        <begin position="1"/>
        <end position="18"/>
    </location>
</feature>
<reference evidence="10" key="1">
    <citation type="submission" date="2020-10" db="EMBL/GenBank/DDBJ databases">
        <authorList>
            <person name="Han B."/>
            <person name="Lu T."/>
            <person name="Zhao Q."/>
            <person name="Huang X."/>
            <person name="Zhao Y."/>
        </authorList>
    </citation>
    <scope>NUCLEOTIDE SEQUENCE</scope>
</reference>
<dbReference type="GO" id="GO:0016705">
    <property type="term" value="F:oxidoreductase activity, acting on paired donors, with incorporation or reduction of molecular oxygen"/>
    <property type="evidence" value="ECO:0007669"/>
    <property type="project" value="InterPro"/>
</dbReference>
<keyword evidence="4" id="KW-1133">Transmembrane helix</keyword>
<evidence type="ECO:0000256" key="5">
    <source>
        <dbReference type="ARBA" id="ARBA00023002"/>
    </source>
</evidence>
<dbReference type="InterPro" id="IPR050193">
    <property type="entry name" value="Cytochrome_P450_71"/>
</dbReference>
<feature type="chain" id="PRO_5032457615" description="Cytochrome P450" evidence="9">
    <location>
        <begin position="19"/>
        <end position="518"/>
    </location>
</feature>
<name>A0A811RJ19_9POAL</name>
<dbReference type="InterPro" id="IPR001128">
    <property type="entry name" value="Cyt_P450"/>
</dbReference>
<proteinExistence type="inferred from homology"/>
<evidence type="ECO:0000313" key="11">
    <source>
        <dbReference type="Proteomes" id="UP000604825"/>
    </source>
</evidence>
<dbReference type="PROSITE" id="PS00086">
    <property type="entry name" value="CYTOCHROME_P450"/>
    <property type="match status" value="1"/>
</dbReference>
<keyword evidence="11" id="KW-1185">Reference proteome</keyword>
<keyword evidence="7 8" id="KW-0349">Heme</keyword>